<dbReference type="AlphaFoldDB" id="A0A024K301"/>
<dbReference type="eggNOG" id="ENOG5031TBB">
    <property type="taxonomic scope" value="Bacteria"/>
</dbReference>
<dbReference type="HOGENOM" id="CLU_1794402_0_0_11"/>
<name>A0A024K301_9MYCO</name>
<evidence type="ECO:0000313" key="2">
    <source>
        <dbReference type="EMBL" id="CDO89967.1"/>
    </source>
</evidence>
<organism evidence="2">
    <name type="scientific">Mycobacterium triplex</name>
    <dbReference type="NCBI Taxonomy" id="47839"/>
    <lineage>
        <taxon>Bacteria</taxon>
        <taxon>Bacillati</taxon>
        <taxon>Actinomycetota</taxon>
        <taxon>Actinomycetes</taxon>
        <taxon>Mycobacteriales</taxon>
        <taxon>Mycobacteriaceae</taxon>
        <taxon>Mycobacterium</taxon>
        <taxon>Mycobacterium simiae complex</taxon>
    </lineage>
</organism>
<accession>A0A024K301</accession>
<dbReference type="Proteomes" id="UP000028880">
    <property type="component" value="Unassembled WGS sequence"/>
</dbReference>
<feature type="chain" id="PRO_5001530844" description="Lipoprotein" evidence="1">
    <location>
        <begin position="27"/>
        <end position="144"/>
    </location>
</feature>
<evidence type="ECO:0000256" key="1">
    <source>
        <dbReference type="SAM" id="SignalP"/>
    </source>
</evidence>
<evidence type="ECO:0008006" key="3">
    <source>
        <dbReference type="Google" id="ProtNLM"/>
    </source>
</evidence>
<feature type="signal peptide" evidence="1">
    <location>
        <begin position="1"/>
        <end position="26"/>
    </location>
</feature>
<protein>
    <recommendedName>
        <fullName evidence="3">Lipoprotein</fullName>
    </recommendedName>
</protein>
<reference evidence="2" key="1">
    <citation type="journal article" date="2014" name="Genome Announc.">
        <title>Draft Genome Sequence of Mycobacterium triplex DSM 44626.</title>
        <authorList>
            <person name="Sassi M."/>
            <person name="Croce O."/>
            <person name="Robert C."/>
            <person name="Raoult D."/>
            <person name="Drancourt M."/>
        </authorList>
    </citation>
    <scope>NUCLEOTIDE SEQUENCE [LARGE SCALE GENOMIC DNA]</scope>
    <source>
        <strain evidence="2">DSM 44626</strain>
    </source>
</reference>
<dbReference type="EMBL" id="HG964446">
    <property type="protein sequence ID" value="CDO89967.1"/>
    <property type="molecule type" value="Genomic_DNA"/>
</dbReference>
<sequence length="144" mass="15047" precursor="true">MKVYSLIAAITFFAGMAALPAPLATAEPPAAADDTTMNGVYHYADEDGDTGTWTINTTCKQVCVAHVSTGPGQGFNAPLIDGQYTVTRTIPEAAICANDSSLHPVHVHQSWDPLTLTGVAVFLDSTAPCGLTDPHDAFTLTKIG</sequence>
<keyword evidence="1" id="KW-0732">Signal</keyword>
<proteinExistence type="predicted"/>
<reference evidence="2" key="2">
    <citation type="submission" date="2014-04" db="EMBL/GenBank/DDBJ databases">
        <authorList>
            <person name="Xu Y.W."/>
            <person name="Yang Q."/>
        </authorList>
    </citation>
    <scope>NUCLEOTIDE SEQUENCE</scope>
    <source>
        <strain evidence="2">DSM 44626</strain>
    </source>
</reference>
<gene>
    <name evidence="2" type="ORF">BN973_04358</name>
</gene>